<gene>
    <name evidence="3" type="ORF">COLO4_10393</name>
</gene>
<sequence length="281" mass="31699">MCNMFFSLVVLEKRVAELEERLEVVQGALEDLIRAFEKATGQRNNVDETKNNIEERNTVVLSNSIPETRTWDPLLFEDNSRSGYGKEQGKEVKESGESTSSEGSISRSEIEAFQALRAYPNMPTYDGAESSFDNLFDYSQVFKSSREKWIEYKTHSRFKRARDAVNDDGQKLKKIKAGLKECVRSYMRSFGPLESDNDVASDQSAPQSNRESDGRTLSGFGLNESVKRKSDNGNGKATCSRKRTASGSTTTSRRRGQKSNDADIEHLVQEFMQMKPIPTVK</sequence>
<dbReference type="AlphaFoldDB" id="A0A1R3K8T5"/>
<accession>A0A1R3K8T5</accession>
<dbReference type="OrthoDB" id="1434197at2759"/>
<comment type="caution">
    <text evidence="3">The sequence shown here is derived from an EMBL/GenBank/DDBJ whole genome shotgun (WGS) entry which is preliminary data.</text>
</comment>
<evidence type="ECO:0000313" key="4">
    <source>
        <dbReference type="Proteomes" id="UP000187203"/>
    </source>
</evidence>
<dbReference type="Proteomes" id="UP000187203">
    <property type="component" value="Unassembled WGS sequence"/>
</dbReference>
<feature type="region of interest" description="Disordered" evidence="2">
    <location>
        <begin position="79"/>
        <end position="107"/>
    </location>
</feature>
<protein>
    <submittedName>
        <fullName evidence="3">Uncharacterized protein</fullName>
    </submittedName>
</protein>
<feature type="coiled-coil region" evidence="1">
    <location>
        <begin position="8"/>
        <end position="56"/>
    </location>
</feature>
<proteinExistence type="predicted"/>
<feature type="compositionally biased region" description="Low complexity" evidence="2">
    <location>
        <begin position="97"/>
        <end position="107"/>
    </location>
</feature>
<keyword evidence="4" id="KW-1185">Reference proteome</keyword>
<keyword evidence="1" id="KW-0175">Coiled coil</keyword>
<feature type="compositionally biased region" description="Basic and acidic residues" evidence="2">
    <location>
        <begin position="87"/>
        <end position="96"/>
    </location>
</feature>
<reference evidence="4" key="1">
    <citation type="submission" date="2013-09" db="EMBL/GenBank/DDBJ databases">
        <title>Corchorus olitorius genome sequencing.</title>
        <authorList>
            <person name="Alam M."/>
            <person name="Haque M.S."/>
            <person name="Islam M.S."/>
            <person name="Emdad E.M."/>
            <person name="Islam M.M."/>
            <person name="Ahmed B."/>
            <person name="Halim A."/>
            <person name="Hossen Q.M.M."/>
            <person name="Hossain M.Z."/>
            <person name="Ahmed R."/>
            <person name="Khan M.M."/>
            <person name="Islam R."/>
            <person name="Rashid M.M."/>
            <person name="Khan S.A."/>
            <person name="Rahman M.S."/>
            <person name="Alam M."/>
            <person name="Yahiya A.S."/>
            <person name="Khan M.S."/>
            <person name="Azam M.S."/>
            <person name="Haque T."/>
            <person name="Lashkar M.Z.H."/>
            <person name="Akhand A.I."/>
            <person name="Morshed G."/>
            <person name="Roy S."/>
            <person name="Uddin K.S."/>
            <person name="Rabeya T."/>
            <person name="Hossain A.S."/>
            <person name="Chowdhury A."/>
            <person name="Snigdha A.R."/>
            <person name="Mortoza M.S."/>
            <person name="Matin S.A."/>
            <person name="Hoque S.M.E."/>
            <person name="Islam M.K."/>
            <person name="Roy D.K."/>
            <person name="Haider R."/>
            <person name="Moosa M.M."/>
            <person name="Elias S.M."/>
            <person name="Hasan A.M."/>
            <person name="Jahan S."/>
            <person name="Shafiuddin M."/>
            <person name="Mahmood N."/>
            <person name="Shommy N.S."/>
        </authorList>
    </citation>
    <scope>NUCLEOTIDE SEQUENCE [LARGE SCALE GENOMIC DNA]</scope>
    <source>
        <strain evidence="4">cv. O-4</strain>
    </source>
</reference>
<evidence type="ECO:0000313" key="3">
    <source>
        <dbReference type="EMBL" id="OMP03469.1"/>
    </source>
</evidence>
<feature type="region of interest" description="Disordered" evidence="2">
    <location>
        <begin position="192"/>
        <end position="263"/>
    </location>
</feature>
<dbReference type="EMBL" id="AWUE01014500">
    <property type="protein sequence ID" value="OMP03469.1"/>
    <property type="molecule type" value="Genomic_DNA"/>
</dbReference>
<organism evidence="3 4">
    <name type="scientific">Corchorus olitorius</name>
    <dbReference type="NCBI Taxonomy" id="93759"/>
    <lineage>
        <taxon>Eukaryota</taxon>
        <taxon>Viridiplantae</taxon>
        <taxon>Streptophyta</taxon>
        <taxon>Embryophyta</taxon>
        <taxon>Tracheophyta</taxon>
        <taxon>Spermatophyta</taxon>
        <taxon>Magnoliopsida</taxon>
        <taxon>eudicotyledons</taxon>
        <taxon>Gunneridae</taxon>
        <taxon>Pentapetalae</taxon>
        <taxon>rosids</taxon>
        <taxon>malvids</taxon>
        <taxon>Malvales</taxon>
        <taxon>Malvaceae</taxon>
        <taxon>Grewioideae</taxon>
        <taxon>Apeibeae</taxon>
        <taxon>Corchorus</taxon>
    </lineage>
</organism>
<evidence type="ECO:0000256" key="1">
    <source>
        <dbReference type="SAM" id="Coils"/>
    </source>
</evidence>
<evidence type="ECO:0000256" key="2">
    <source>
        <dbReference type="SAM" id="MobiDB-lite"/>
    </source>
</evidence>
<feature type="compositionally biased region" description="Polar residues" evidence="2">
    <location>
        <begin position="198"/>
        <end position="209"/>
    </location>
</feature>
<name>A0A1R3K8T5_9ROSI</name>